<dbReference type="GeneID" id="38786667"/>
<sequence length="136" mass="15381">MGVTEGPIRMSDAAGPMSQVNFASKAGSAKKVKDRHERQQNIRRLFTATGRMSFYVKTAQPHFGMDLISADEVDKLCEKLLWEVHETNWHCELHVLDARLLDMSKWSSMHCWECEAQLAKVWDKQDSGSGLTVAPC</sequence>
<dbReference type="RefSeq" id="XP_027620663.1">
    <property type="nucleotide sequence ID" value="XM_027764862.1"/>
</dbReference>
<accession>A0A401H5W2</accession>
<name>A0A401H5W2_9APHY</name>
<dbReference type="InParanoid" id="A0A401H5W2"/>
<dbReference type="Proteomes" id="UP000287166">
    <property type="component" value="Unassembled WGS sequence"/>
</dbReference>
<comment type="caution">
    <text evidence="1">The sequence shown here is derived from an EMBL/GenBank/DDBJ whole genome shotgun (WGS) entry which is preliminary data.</text>
</comment>
<keyword evidence="2" id="KW-1185">Reference proteome</keyword>
<protein>
    <submittedName>
        <fullName evidence="1">Uncharacterized protein</fullName>
    </submittedName>
</protein>
<dbReference type="AlphaFoldDB" id="A0A401H5W2"/>
<evidence type="ECO:0000313" key="1">
    <source>
        <dbReference type="EMBL" id="GBE89750.1"/>
    </source>
</evidence>
<reference evidence="1 2" key="1">
    <citation type="journal article" date="2018" name="Sci. Rep.">
        <title>Genome sequence of the cauliflower mushroom Sparassis crispa (Hanabiratake) and its association with beneficial usage.</title>
        <authorList>
            <person name="Kiyama R."/>
            <person name="Furutani Y."/>
            <person name="Kawaguchi K."/>
            <person name="Nakanishi T."/>
        </authorList>
    </citation>
    <scope>NUCLEOTIDE SEQUENCE [LARGE SCALE GENOMIC DNA]</scope>
</reference>
<organism evidence="1 2">
    <name type="scientific">Sparassis crispa</name>
    <dbReference type="NCBI Taxonomy" id="139825"/>
    <lineage>
        <taxon>Eukaryota</taxon>
        <taxon>Fungi</taxon>
        <taxon>Dikarya</taxon>
        <taxon>Basidiomycota</taxon>
        <taxon>Agaricomycotina</taxon>
        <taxon>Agaricomycetes</taxon>
        <taxon>Polyporales</taxon>
        <taxon>Sparassidaceae</taxon>
        <taxon>Sparassis</taxon>
    </lineage>
</organism>
<proteinExistence type="predicted"/>
<evidence type="ECO:0000313" key="2">
    <source>
        <dbReference type="Proteomes" id="UP000287166"/>
    </source>
</evidence>
<dbReference type="EMBL" id="BFAD01000017">
    <property type="protein sequence ID" value="GBE89750.1"/>
    <property type="molecule type" value="Genomic_DNA"/>
</dbReference>
<gene>
    <name evidence="1" type="ORF">SCP_1700750</name>
</gene>